<comment type="caution">
    <text evidence="1">The sequence shown here is derived from an EMBL/GenBank/DDBJ whole genome shotgun (WGS) entry which is preliminary data.</text>
</comment>
<sequence length="210" mass="23310">MSMQDHFVCPCSPTGHLGLPERMGAISDLTRFDAQFFGVHPKQAHKMDPQLRLLLETSYEAIVDSGYDPATLRGRRVGVFIGASDSEMLEALSVDTDKIDGYALAGCCRSMFSNRISFSLDFHGRHRSLFLLPPDKEVWGRDCRGTTFTCESKSHLLFAKASVIFSKAPCMSHVVSRLLKEAVGTEPYNTMDFISKHLPPPAKLILNVLS</sequence>
<accession>A0ACB8CS92</accession>
<protein>
    <submittedName>
        <fullName evidence="1">Uncharacterized protein</fullName>
    </submittedName>
</protein>
<keyword evidence="2" id="KW-1185">Reference proteome</keyword>
<proteinExistence type="predicted"/>
<dbReference type="Proteomes" id="UP000821865">
    <property type="component" value="Chromosome 5"/>
</dbReference>
<name>A0ACB8CS92_DERSI</name>
<evidence type="ECO:0000313" key="1">
    <source>
        <dbReference type="EMBL" id="KAH7949935.1"/>
    </source>
</evidence>
<organism evidence="1 2">
    <name type="scientific">Dermacentor silvarum</name>
    <name type="common">Tick</name>
    <dbReference type="NCBI Taxonomy" id="543639"/>
    <lineage>
        <taxon>Eukaryota</taxon>
        <taxon>Metazoa</taxon>
        <taxon>Ecdysozoa</taxon>
        <taxon>Arthropoda</taxon>
        <taxon>Chelicerata</taxon>
        <taxon>Arachnida</taxon>
        <taxon>Acari</taxon>
        <taxon>Parasitiformes</taxon>
        <taxon>Ixodida</taxon>
        <taxon>Ixodoidea</taxon>
        <taxon>Ixodidae</taxon>
        <taxon>Rhipicephalinae</taxon>
        <taxon>Dermacentor</taxon>
    </lineage>
</organism>
<evidence type="ECO:0000313" key="2">
    <source>
        <dbReference type="Proteomes" id="UP000821865"/>
    </source>
</evidence>
<dbReference type="EMBL" id="CM023474">
    <property type="protein sequence ID" value="KAH7949935.1"/>
    <property type="molecule type" value="Genomic_DNA"/>
</dbReference>
<reference evidence="1" key="1">
    <citation type="submission" date="2020-05" db="EMBL/GenBank/DDBJ databases">
        <title>Large-scale comparative analyses of tick genomes elucidate their genetic diversity and vector capacities.</title>
        <authorList>
            <person name="Jia N."/>
            <person name="Wang J."/>
            <person name="Shi W."/>
            <person name="Du L."/>
            <person name="Sun Y."/>
            <person name="Zhan W."/>
            <person name="Jiang J."/>
            <person name="Wang Q."/>
            <person name="Zhang B."/>
            <person name="Ji P."/>
            <person name="Sakyi L.B."/>
            <person name="Cui X."/>
            <person name="Yuan T."/>
            <person name="Jiang B."/>
            <person name="Yang W."/>
            <person name="Lam T.T.-Y."/>
            <person name="Chang Q."/>
            <person name="Ding S."/>
            <person name="Wang X."/>
            <person name="Zhu J."/>
            <person name="Ruan X."/>
            <person name="Zhao L."/>
            <person name="Wei J."/>
            <person name="Que T."/>
            <person name="Du C."/>
            <person name="Cheng J."/>
            <person name="Dai P."/>
            <person name="Han X."/>
            <person name="Huang E."/>
            <person name="Gao Y."/>
            <person name="Liu J."/>
            <person name="Shao H."/>
            <person name="Ye R."/>
            <person name="Li L."/>
            <person name="Wei W."/>
            <person name="Wang X."/>
            <person name="Wang C."/>
            <person name="Yang T."/>
            <person name="Huo Q."/>
            <person name="Li W."/>
            <person name="Guo W."/>
            <person name="Chen H."/>
            <person name="Zhou L."/>
            <person name="Ni X."/>
            <person name="Tian J."/>
            <person name="Zhou Y."/>
            <person name="Sheng Y."/>
            <person name="Liu T."/>
            <person name="Pan Y."/>
            <person name="Xia L."/>
            <person name="Li J."/>
            <person name="Zhao F."/>
            <person name="Cao W."/>
        </authorList>
    </citation>
    <scope>NUCLEOTIDE SEQUENCE</scope>
    <source>
        <strain evidence="1">Dsil-2018</strain>
    </source>
</reference>
<gene>
    <name evidence="1" type="ORF">HPB49_017253</name>
</gene>